<organism evidence="2 3">
    <name type="scientific">Kangiella koreensis (strain DSM 16069 / JCM 12317 / KCTC 12182 / SW-125)</name>
    <dbReference type="NCBI Taxonomy" id="523791"/>
    <lineage>
        <taxon>Bacteria</taxon>
        <taxon>Pseudomonadati</taxon>
        <taxon>Pseudomonadota</taxon>
        <taxon>Gammaproteobacteria</taxon>
        <taxon>Kangiellales</taxon>
        <taxon>Kangiellaceae</taxon>
        <taxon>Kangiella</taxon>
    </lineage>
</organism>
<reference evidence="2 3" key="1">
    <citation type="journal article" date="2009" name="Stand. Genomic Sci.">
        <title>Complete genome sequence of Kangiella koreensis type strain (SW-125).</title>
        <authorList>
            <person name="Han C."/>
            <person name="Sikorski J."/>
            <person name="Lapidus A."/>
            <person name="Nolan M."/>
            <person name="Glavina Del Rio T."/>
            <person name="Tice H."/>
            <person name="Cheng J.F."/>
            <person name="Lucas S."/>
            <person name="Chen F."/>
            <person name="Copeland A."/>
            <person name="Ivanova N."/>
            <person name="Mavromatis K."/>
            <person name="Ovchinnikova G."/>
            <person name="Pati A."/>
            <person name="Bruce D."/>
            <person name="Goodwin L."/>
            <person name="Pitluck S."/>
            <person name="Chen A."/>
            <person name="Palaniappan K."/>
            <person name="Land M."/>
            <person name="Hauser L."/>
            <person name="Chang Y.J."/>
            <person name="Jeffries C.D."/>
            <person name="Chain P."/>
            <person name="Saunders E."/>
            <person name="Brettin T."/>
            <person name="Goker M."/>
            <person name="Tindall B.J."/>
            <person name="Bristow J."/>
            <person name="Eisen J.A."/>
            <person name="Markowitz V."/>
            <person name="Hugenholtz P."/>
            <person name="Kyrpides N.C."/>
            <person name="Klenk H.P."/>
            <person name="Detter J.C."/>
        </authorList>
    </citation>
    <scope>NUCLEOTIDE SEQUENCE [LARGE SCALE GENOMIC DNA]</scope>
    <source>
        <strain evidence="3">DSM 16069 / KCTC 12182 / SW-125</strain>
    </source>
</reference>
<protein>
    <submittedName>
        <fullName evidence="2">TPR repeat-containing protein</fullName>
    </submittedName>
</protein>
<dbReference type="HOGENOM" id="CLU_118592_0_0_6"/>
<dbReference type="KEGG" id="kko:Kkor_2400"/>
<dbReference type="Proteomes" id="UP000001231">
    <property type="component" value="Chromosome"/>
</dbReference>
<dbReference type="OrthoDB" id="8902597at2"/>
<gene>
    <name evidence="2" type="ordered locus">Kkor_2400</name>
</gene>
<dbReference type="eggNOG" id="COG0457">
    <property type="taxonomic scope" value="Bacteria"/>
</dbReference>
<keyword evidence="3" id="KW-1185">Reference proteome</keyword>
<keyword evidence="1" id="KW-0732">Signal</keyword>
<evidence type="ECO:0000313" key="2">
    <source>
        <dbReference type="EMBL" id="ACV27809.1"/>
    </source>
</evidence>
<dbReference type="AlphaFoldDB" id="C7R919"/>
<sequence length="175" mass="20009">MMSFVRFILLLAICFCGVAVAADPVPPPSCSSKEHRQFDFWIGEWEVFNPEGQKVGENTITQVLDGCALHENWHSEGAFRGNSYNIYDASRGVWHQSWVDNTGTLLRLEGGFKDGAMELTGETQSDKGKLLNRIRWTQEEEHVRQVWQVSQDGGEQWKTIFDGLYKQKQQKPQSE</sequence>
<name>C7R919_KANKD</name>
<evidence type="ECO:0000256" key="1">
    <source>
        <dbReference type="SAM" id="SignalP"/>
    </source>
</evidence>
<feature type="signal peptide" evidence="1">
    <location>
        <begin position="1"/>
        <end position="21"/>
    </location>
</feature>
<feature type="chain" id="PRO_5002983235" evidence="1">
    <location>
        <begin position="22"/>
        <end position="175"/>
    </location>
</feature>
<dbReference type="EMBL" id="CP001707">
    <property type="protein sequence ID" value="ACV27809.1"/>
    <property type="molecule type" value="Genomic_DNA"/>
</dbReference>
<evidence type="ECO:0000313" key="3">
    <source>
        <dbReference type="Proteomes" id="UP000001231"/>
    </source>
</evidence>
<accession>C7R919</accession>
<dbReference type="RefSeq" id="WP_015781414.1">
    <property type="nucleotide sequence ID" value="NC_013166.1"/>
</dbReference>
<dbReference type="InParanoid" id="C7R919"/>
<proteinExistence type="predicted"/>
<dbReference type="STRING" id="523791.Kkor_2400"/>